<dbReference type="Pfam" id="PF01814">
    <property type="entry name" value="Hemerythrin"/>
    <property type="match status" value="1"/>
</dbReference>
<dbReference type="Proteomes" id="UP001175228">
    <property type="component" value="Unassembled WGS sequence"/>
</dbReference>
<organism evidence="2 3">
    <name type="scientific">Armillaria luteobubalina</name>
    <dbReference type="NCBI Taxonomy" id="153913"/>
    <lineage>
        <taxon>Eukaryota</taxon>
        <taxon>Fungi</taxon>
        <taxon>Dikarya</taxon>
        <taxon>Basidiomycota</taxon>
        <taxon>Agaricomycotina</taxon>
        <taxon>Agaricomycetes</taxon>
        <taxon>Agaricomycetidae</taxon>
        <taxon>Agaricales</taxon>
        <taxon>Marasmiineae</taxon>
        <taxon>Physalacriaceae</taxon>
        <taxon>Armillaria</taxon>
    </lineage>
</organism>
<dbReference type="PANTHER" id="PTHR38048:SF2">
    <property type="entry name" value="HEMERYTHRIN-LIKE DOMAIN-CONTAINING PROTEIN"/>
    <property type="match status" value="1"/>
</dbReference>
<protein>
    <recommendedName>
        <fullName evidence="1">Hemerythrin-like domain-containing protein</fullName>
    </recommendedName>
</protein>
<proteinExistence type="predicted"/>
<evidence type="ECO:0000313" key="2">
    <source>
        <dbReference type="EMBL" id="KAK0504055.1"/>
    </source>
</evidence>
<evidence type="ECO:0000259" key="1">
    <source>
        <dbReference type="Pfam" id="PF01814"/>
    </source>
</evidence>
<evidence type="ECO:0000313" key="3">
    <source>
        <dbReference type="Proteomes" id="UP001175228"/>
    </source>
</evidence>
<dbReference type="PANTHER" id="PTHR38048">
    <property type="entry name" value="EXPRESSED PROTEIN"/>
    <property type="match status" value="1"/>
</dbReference>
<dbReference type="InterPro" id="IPR053206">
    <property type="entry name" value="Dimeric_xanthone_biosynth"/>
</dbReference>
<comment type="caution">
    <text evidence="2">The sequence shown here is derived from an EMBL/GenBank/DDBJ whole genome shotgun (WGS) entry which is preliminary data.</text>
</comment>
<keyword evidence="3" id="KW-1185">Reference proteome</keyword>
<dbReference type="Gene3D" id="1.20.120.520">
    <property type="entry name" value="nmb1532 protein domain like"/>
    <property type="match status" value="1"/>
</dbReference>
<gene>
    <name evidence="2" type="ORF">EDD18DRAFT_1131841</name>
</gene>
<dbReference type="InterPro" id="IPR012312">
    <property type="entry name" value="Hemerythrin-like"/>
</dbReference>
<accession>A0AA39QJF7</accession>
<reference evidence="2" key="1">
    <citation type="submission" date="2023-06" db="EMBL/GenBank/DDBJ databases">
        <authorList>
            <consortium name="Lawrence Berkeley National Laboratory"/>
            <person name="Ahrendt S."/>
            <person name="Sahu N."/>
            <person name="Indic B."/>
            <person name="Wong-Bajracharya J."/>
            <person name="Merenyi Z."/>
            <person name="Ke H.-M."/>
            <person name="Monk M."/>
            <person name="Kocsube S."/>
            <person name="Drula E."/>
            <person name="Lipzen A."/>
            <person name="Balint B."/>
            <person name="Henrissat B."/>
            <person name="Andreopoulos B."/>
            <person name="Martin F.M."/>
            <person name="Harder C.B."/>
            <person name="Rigling D."/>
            <person name="Ford K.L."/>
            <person name="Foster G.D."/>
            <person name="Pangilinan J."/>
            <person name="Papanicolaou A."/>
            <person name="Barry K."/>
            <person name="LaButti K."/>
            <person name="Viragh M."/>
            <person name="Koriabine M."/>
            <person name="Yan M."/>
            <person name="Riley R."/>
            <person name="Champramary S."/>
            <person name="Plett K.L."/>
            <person name="Tsai I.J."/>
            <person name="Slot J."/>
            <person name="Sipos G."/>
            <person name="Plett J."/>
            <person name="Nagy L.G."/>
            <person name="Grigoriev I.V."/>
        </authorList>
    </citation>
    <scope>NUCLEOTIDE SEQUENCE</scope>
    <source>
        <strain evidence="2">HWK02</strain>
    </source>
</reference>
<feature type="domain" description="Hemerythrin-like" evidence="1">
    <location>
        <begin position="80"/>
        <end position="167"/>
    </location>
</feature>
<sequence>MKPVHVLSLIISPRSTYSFRVMTAEQPYALWVPVSTVVSEPRNFVETFYWEMAAMHNCYLRGFNSAYINAPKVTPRDETSFMGYCLAMTQALKEHYDMEEELMFPVMEQKVDMYNDEKHHNAFLPQMIEFNDYCMKVKAKREKYDATKLRTLLRGFADGCAQHLQDEIPTITPDRMQFDQAMSDMLLAGIWHMLCANDEMYCVDLV</sequence>
<dbReference type="AlphaFoldDB" id="A0AA39QJF7"/>
<name>A0AA39QJF7_9AGAR</name>
<dbReference type="EMBL" id="JAUEPU010000003">
    <property type="protein sequence ID" value="KAK0504055.1"/>
    <property type="molecule type" value="Genomic_DNA"/>
</dbReference>